<keyword evidence="2" id="KW-1185">Reference proteome</keyword>
<dbReference type="OrthoDB" id="7064567at2"/>
<dbReference type="STRING" id="824.CGRAC_1294"/>
<dbReference type="Proteomes" id="UP000005709">
    <property type="component" value="Unassembled WGS sequence"/>
</dbReference>
<dbReference type="AlphaFoldDB" id="C8PDY3"/>
<comment type="caution">
    <text evidence="1">The sequence shown here is derived from an EMBL/GenBank/DDBJ whole genome shotgun (WGS) entry which is preliminary data.</text>
</comment>
<name>C8PDY3_9BACT</name>
<evidence type="ECO:0000313" key="2">
    <source>
        <dbReference type="Proteomes" id="UP000005709"/>
    </source>
</evidence>
<proteinExistence type="predicted"/>
<gene>
    <name evidence="1" type="ORF">CAMGR0001_2333</name>
</gene>
<accession>C8PDY3</accession>
<evidence type="ECO:0000313" key="1">
    <source>
        <dbReference type="EMBL" id="EEV18856.1"/>
    </source>
</evidence>
<dbReference type="RefSeq" id="WP_005869072.1">
    <property type="nucleotide sequence ID" value="NZ_ACYG01000005.1"/>
</dbReference>
<dbReference type="EMBL" id="ACYG01000005">
    <property type="protein sequence ID" value="EEV18856.1"/>
    <property type="molecule type" value="Genomic_DNA"/>
</dbReference>
<organism evidence="1 2">
    <name type="scientific">Campylobacter gracilis RM3268</name>
    <dbReference type="NCBI Taxonomy" id="553220"/>
    <lineage>
        <taxon>Bacteria</taxon>
        <taxon>Pseudomonadati</taxon>
        <taxon>Campylobacterota</taxon>
        <taxon>Epsilonproteobacteria</taxon>
        <taxon>Campylobacterales</taxon>
        <taxon>Campylobacteraceae</taxon>
        <taxon>Campylobacter</taxon>
    </lineage>
</organism>
<protein>
    <submittedName>
        <fullName evidence="1">Uncharacterized protein</fullName>
    </submittedName>
</protein>
<reference evidence="1 2" key="1">
    <citation type="submission" date="2009-07" db="EMBL/GenBank/DDBJ databases">
        <authorList>
            <person name="Madupu R."/>
            <person name="Sebastian Y."/>
            <person name="Durkin A.S."/>
            <person name="Torralba M."/>
            <person name="Methe B."/>
            <person name="Sutton G.G."/>
            <person name="Strausberg R.L."/>
            <person name="Nelson K.E."/>
        </authorList>
    </citation>
    <scope>NUCLEOTIDE SEQUENCE [LARGE SCALE GENOMIC DNA]</scope>
    <source>
        <strain evidence="1 2">RM3268</strain>
    </source>
</reference>
<sequence length="160" mass="19032">MAFVAEYISKEDIKKYDIINRVDQRLAKYHYDPQGPNEIKWLDWVIDRQRDIWLIFVCSPHLPDPRDGYTGEEIWLLYYKGREIELDIRRVYDETTSKMLADNPFFIKYKLENINSSIDGISLDELYGVLNEALKEYGNRGIDGRENLPKEHEVVTFLHD</sequence>